<dbReference type="AlphaFoldDB" id="A0A0P8XR38"/>
<name>A0A0P8XR38_DROAN</name>
<dbReference type="EMBL" id="CH902619">
    <property type="protein sequence ID" value="KPU77021.1"/>
    <property type="molecule type" value="Genomic_DNA"/>
</dbReference>
<evidence type="ECO:0000313" key="3">
    <source>
        <dbReference type="Proteomes" id="UP000007801"/>
    </source>
</evidence>
<feature type="chain" id="PRO_5006154093" description="Ionotropic glutamate receptor L-glutamate and glycine-binding domain-containing protein" evidence="1">
    <location>
        <begin position="21"/>
        <end position="337"/>
    </location>
</feature>
<sequence>MVLQLFFLITLCISVSSLNAQNISLRNILQALDKELSYQTILLLQGNNECWNGEPFLEDTPVLITNKNKSLYQKDLFNTNLIAFVCLEENKTDIMEVLYSNLEDIRETPIILFAFSESQIRQLFVKCNEHQVLSVLAFIGSDRSLVHSFRKFPKFQIIKRNVSEVRRYFEPQLRDLGGHVLRAMPDNVIPRTVVYRDAHGNRQLAGYLNEFIKNYVSTINASLEIVWDSVPEHGMTGFEKLIRKSEEANVDFPLAVYGVELESSQMGMAIEISSWWLMLPMEPNMPRSRYFLNVGLQGMAPMALIMAVVLCNAHRMEAGLGPNLTRKTPSANIPKIR</sequence>
<evidence type="ECO:0000256" key="1">
    <source>
        <dbReference type="SAM" id="SignalP"/>
    </source>
</evidence>
<protein>
    <recommendedName>
        <fullName evidence="4">Ionotropic glutamate receptor L-glutamate and glycine-binding domain-containing protein</fullName>
    </recommendedName>
</protein>
<organism evidence="2 3">
    <name type="scientific">Drosophila ananassae</name>
    <name type="common">Fruit fly</name>
    <dbReference type="NCBI Taxonomy" id="7217"/>
    <lineage>
        <taxon>Eukaryota</taxon>
        <taxon>Metazoa</taxon>
        <taxon>Ecdysozoa</taxon>
        <taxon>Arthropoda</taxon>
        <taxon>Hexapoda</taxon>
        <taxon>Insecta</taxon>
        <taxon>Pterygota</taxon>
        <taxon>Neoptera</taxon>
        <taxon>Endopterygota</taxon>
        <taxon>Diptera</taxon>
        <taxon>Brachycera</taxon>
        <taxon>Muscomorpha</taxon>
        <taxon>Ephydroidea</taxon>
        <taxon>Drosophilidae</taxon>
        <taxon>Drosophila</taxon>
        <taxon>Sophophora</taxon>
    </lineage>
</organism>
<dbReference type="InParanoid" id="A0A0P8XR38"/>
<feature type="signal peptide" evidence="1">
    <location>
        <begin position="1"/>
        <end position="20"/>
    </location>
</feature>
<keyword evidence="1" id="KW-0732">Signal</keyword>
<evidence type="ECO:0008006" key="4">
    <source>
        <dbReference type="Google" id="ProtNLM"/>
    </source>
</evidence>
<accession>A0A0P8XR38</accession>
<gene>
    <name evidence="2" type="primary">Dana\GF27288</name>
    <name evidence="2" type="ORF">GF27288</name>
</gene>
<keyword evidence="3" id="KW-1185">Reference proteome</keyword>
<proteinExistence type="predicted"/>
<dbReference type="Proteomes" id="UP000007801">
    <property type="component" value="Unassembled WGS sequence"/>
</dbReference>
<evidence type="ECO:0000313" key="2">
    <source>
        <dbReference type="EMBL" id="KPU77021.1"/>
    </source>
</evidence>
<reference evidence="2 3" key="1">
    <citation type="journal article" date="2007" name="Nature">
        <title>Evolution of genes and genomes on the Drosophila phylogeny.</title>
        <authorList>
            <consortium name="Drosophila 12 Genomes Consortium"/>
            <person name="Clark A.G."/>
            <person name="Eisen M.B."/>
            <person name="Smith D.R."/>
            <person name="Bergman C.M."/>
            <person name="Oliver B."/>
            <person name="Markow T.A."/>
            <person name="Kaufman T.C."/>
            <person name="Kellis M."/>
            <person name="Gelbart W."/>
            <person name="Iyer V.N."/>
            <person name="Pollard D.A."/>
            <person name="Sackton T.B."/>
            <person name="Larracuente A.M."/>
            <person name="Singh N.D."/>
            <person name="Abad J.P."/>
            <person name="Abt D.N."/>
            <person name="Adryan B."/>
            <person name="Aguade M."/>
            <person name="Akashi H."/>
            <person name="Anderson W.W."/>
            <person name="Aquadro C.F."/>
            <person name="Ardell D.H."/>
            <person name="Arguello R."/>
            <person name="Artieri C.G."/>
            <person name="Barbash D.A."/>
            <person name="Barker D."/>
            <person name="Barsanti P."/>
            <person name="Batterham P."/>
            <person name="Batzoglou S."/>
            <person name="Begun D."/>
            <person name="Bhutkar A."/>
            <person name="Blanco E."/>
            <person name="Bosak S.A."/>
            <person name="Bradley R.K."/>
            <person name="Brand A.D."/>
            <person name="Brent M.R."/>
            <person name="Brooks A.N."/>
            <person name="Brown R.H."/>
            <person name="Butlin R.K."/>
            <person name="Caggese C."/>
            <person name="Calvi B.R."/>
            <person name="Bernardo de Carvalho A."/>
            <person name="Caspi A."/>
            <person name="Castrezana S."/>
            <person name="Celniker S.E."/>
            <person name="Chang J.L."/>
            <person name="Chapple C."/>
            <person name="Chatterji S."/>
            <person name="Chinwalla A."/>
            <person name="Civetta A."/>
            <person name="Clifton S.W."/>
            <person name="Comeron J.M."/>
            <person name="Costello J.C."/>
            <person name="Coyne J.A."/>
            <person name="Daub J."/>
            <person name="David R.G."/>
            <person name="Delcher A.L."/>
            <person name="Delehaunty K."/>
            <person name="Do C.B."/>
            <person name="Ebling H."/>
            <person name="Edwards K."/>
            <person name="Eickbush T."/>
            <person name="Evans J.D."/>
            <person name="Filipski A."/>
            <person name="Findeiss S."/>
            <person name="Freyhult E."/>
            <person name="Fulton L."/>
            <person name="Fulton R."/>
            <person name="Garcia A.C."/>
            <person name="Gardiner A."/>
            <person name="Garfield D.A."/>
            <person name="Garvin B.E."/>
            <person name="Gibson G."/>
            <person name="Gilbert D."/>
            <person name="Gnerre S."/>
            <person name="Godfrey J."/>
            <person name="Good R."/>
            <person name="Gotea V."/>
            <person name="Gravely B."/>
            <person name="Greenberg A.J."/>
            <person name="Griffiths-Jones S."/>
            <person name="Gross S."/>
            <person name="Guigo R."/>
            <person name="Gustafson E.A."/>
            <person name="Haerty W."/>
            <person name="Hahn M.W."/>
            <person name="Halligan D.L."/>
            <person name="Halpern A.L."/>
            <person name="Halter G.M."/>
            <person name="Han M.V."/>
            <person name="Heger A."/>
            <person name="Hillier L."/>
            <person name="Hinrichs A.S."/>
            <person name="Holmes I."/>
            <person name="Hoskins R.A."/>
            <person name="Hubisz M.J."/>
            <person name="Hultmark D."/>
            <person name="Huntley M.A."/>
            <person name="Jaffe D.B."/>
            <person name="Jagadeeshan S."/>
            <person name="Jeck W.R."/>
            <person name="Johnson J."/>
            <person name="Jones C.D."/>
            <person name="Jordan W.C."/>
            <person name="Karpen G.H."/>
            <person name="Kataoka E."/>
            <person name="Keightley P.D."/>
            <person name="Kheradpour P."/>
            <person name="Kirkness E.F."/>
            <person name="Koerich L.B."/>
            <person name="Kristiansen K."/>
            <person name="Kudrna D."/>
            <person name="Kulathinal R.J."/>
            <person name="Kumar S."/>
            <person name="Kwok R."/>
            <person name="Lander E."/>
            <person name="Langley C.H."/>
            <person name="Lapoint R."/>
            <person name="Lazzaro B.P."/>
            <person name="Lee S.J."/>
            <person name="Levesque L."/>
            <person name="Li R."/>
            <person name="Lin C.F."/>
            <person name="Lin M.F."/>
            <person name="Lindblad-Toh K."/>
            <person name="Llopart A."/>
            <person name="Long M."/>
            <person name="Low L."/>
            <person name="Lozovsky E."/>
            <person name="Lu J."/>
            <person name="Luo M."/>
            <person name="Machado C.A."/>
            <person name="Makalowski W."/>
            <person name="Marzo M."/>
            <person name="Matsuda M."/>
            <person name="Matzkin L."/>
            <person name="McAllister B."/>
            <person name="McBride C.S."/>
            <person name="McKernan B."/>
            <person name="McKernan K."/>
            <person name="Mendez-Lago M."/>
            <person name="Minx P."/>
            <person name="Mollenhauer M.U."/>
            <person name="Montooth K."/>
            <person name="Mount S.M."/>
            <person name="Mu X."/>
            <person name="Myers E."/>
            <person name="Negre B."/>
            <person name="Newfeld S."/>
            <person name="Nielsen R."/>
            <person name="Noor M.A."/>
            <person name="O'Grady P."/>
            <person name="Pachter L."/>
            <person name="Papaceit M."/>
            <person name="Parisi M.J."/>
            <person name="Parisi M."/>
            <person name="Parts L."/>
            <person name="Pedersen J.S."/>
            <person name="Pesole G."/>
            <person name="Phillippy A.M."/>
            <person name="Ponting C.P."/>
            <person name="Pop M."/>
            <person name="Porcelli D."/>
            <person name="Powell J.R."/>
            <person name="Prohaska S."/>
            <person name="Pruitt K."/>
            <person name="Puig M."/>
            <person name="Quesneville H."/>
            <person name="Ram K.R."/>
            <person name="Rand D."/>
            <person name="Rasmussen M.D."/>
            <person name="Reed L.K."/>
            <person name="Reenan R."/>
            <person name="Reily A."/>
            <person name="Remington K.A."/>
            <person name="Rieger T.T."/>
            <person name="Ritchie M.G."/>
            <person name="Robin C."/>
            <person name="Rogers Y.H."/>
            <person name="Rohde C."/>
            <person name="Rozas J."/>
            <person name="Rubenfield M.J."/>
            <person name="Ruiz A."/>
            <person name="Russo S."/>
            <person name="Salzberg S.L."/>
            <person name="Sanchez-Gracia A."/>
            <person name="Saranga D.J."/>
            <person name="Sato H."/>
            <person name="Schaeffer S.W."/>
            <person name="Schatz M.C."/>
            <person name="Schlenke T."/>
            <person name="Schwartz R."/>
            <person name="Segarra C."/>
            <person name="Singh R.S."/>
            <person name="Sirot L."/>
            <person name="Sirota M."/>
            <person name="Sisneros N.B."/>
            <person name="Smith C.D."/>
            <person name="Smith T.F."/>
            <person name="Spieth J."/>
            <person name="Stage D.E."/>
            <person name="Stark A."/>
            <person name="Stephan W."/>
            <person name="Strausberg R.L."/>
            <person name="Strempel S."/>
            <person name="Sturgill D."/>
            <person name="Sutton G."/>
            <person name="Sutton G.G."/>
            <person name="Tao W."/>
            <person name="Teichmann S."/>
            <person name="Tobari Y.N."/>
            <person name="Tomimura Y."/>
            <person name="Tsolas J.M."/>
            <person name="Valente V.L."/>
            <person name="Venter E."/>
            <person name="Venter J.C."/>
            <person name="Vicario S."/>
            <person name="Vieira F.G."/>
            <person name="Vilella A.J."/>
            <person name="Villasante A."/>
            <person name="Walenz B."/>
            <person name="Wang J."/>
            <person name="Wasserman M."/>
            <person name="Watts T."/>
            <person name="Wilson D."/>
            <person name="Wilson R.K."/>
            <person name="Wing R.A."/>
            <person name="Wolfner M.F."/>
            <person name="Wong A."/>
            <person name="Wong G.K."/>
            <person name="Wu C.I."/>
            <person name="Wu G."/>
            <person name="Yamamoto D."/>
            <person name="Yang H.P."/>
            <person name="Yang S.P."/>
            <person name="Yorke J.A."/>
            <person name="Yoshida K."/>
            <person name="Zdobnov E."/>
            <person name="Zhang P."/>
            <person name="Zhang Y."/>
            <person name="Zimin A.V."/>
            <person name="Baldwin J."/>
            <person name="Abdouelleil A."/>
            <person name="Abdulkadir J."/>
            <person name="Abebe A."/>
            <person name="Abera B."/>
            <person name="Abreu J."/>
            <person name="Acer S.C."/>
            <person name="Aftuck L."/>
            <person name="Alexander A."/>
            <person name="An P."/>
            <person name="Anderson E."/>
            <person name="Anderson S."/>
            <person name="Arachi H."/>
            <person name="Azer M."/>
            <person name="Bachantsang P."/>
            <person name="Barry A."/>
            <person name="Bayul T."/>
            <person name="Berlin A."/>
            <person name="Bessette D."/>
            <person name="Bloom T."/>
            <person name="Blye J."/>
            <person name="Boguslavskiy L."/>
            <person name="Bonnet C."/>
            <person name="Boukhgalter B."/>
            <person name="Bourzgui I."/>
            <person name="Brown A."/>
            <person name="Cahill P."/>
            <person name="Channer S."/>
            <person name="Cheshatsang Y."/>
            <person name="Chuda L."/>
            <person name="Citroen M."/>
            <person name="Collymore A."/>
            <person name="Cooke P."/>
            <person name="Costello M."/>
            <person name="D'Aco K."/>
            <person name="Daza R."/>
            <person name="De Haan G."/>
            <person name="DeGray S."/>
            <person name="DeMaso C."/>
            <person name="Dhargay N."/>
            <person name="Dooley K."/>
            <person name="Dooley E."/>
            <person name="Doricent M."/>
            <person name="Dorje P."/>
            <person name="Dorjee K."/>
            <person name="Dupes A."/>
            <person name="Elong R."/>
            <person name="Falk J."/>
            <person name="Farina A."/>
            <person name="Faro S."/>
            <person name="Ferguson D."/>
            <person name="Fisher S."/>
            <person name="Foley C.D."/>
            <person name="Franke A."/>
            <person name="Friedrich D."/>
            <person name="Gadbois L."/>
            <person name="Gearin G."/>
            <person name="Gearin C.R."/>
            <person name="Giannoukos G."/>
            <person name="Goode T."/>
            <person name="Graham J."/>
            <person name="Grandbois E."/>
            <person name="Grewal S."/>
            <person name="Gyaltsen K."/>
            <person name="Hafez N."/>
            <person name="Hagos B."/>
            <person name="Hall J."/>
            <person name="Henson C."/>
            <person name="Hollinger A."/>
            <person name="Honan T."/>
            <person name="Huard M.D."/>
            <person name="Hughes L."/>
            <person name="Hurhula B."/>
            <person name="Husby M.E."/>
            <person name="Kamat A."/>
            <person name="Kanga B."/>
            <person name="Kashin S."/>
            <person name="Khazanovich D."/>
            <person name="Kisner P."/>
            <person name="Lance K."/>
            <person name="Lara M."/>
            <person name="Lee W."/>
            <person name="Lennon N."/>
            <person name="Letendre F."/>
            <person name="LeVine R."/>
            <person name="Lipovsky A."/>
            <person name="Liu X."/>
            <person name="Liu J."/>
            <person name="Liu S."/>
            <person name="Lokyitsang T."/>
            <person name="Lokyitsang Y."/>
            <person name="Lubonja R."/>
            <person name="Lui A."/>
            <person name="MacDonald P."/>
            <person name="Magnisalis V."/>
            <person name="Maru K."/>
            <person name="Matthews C."/>
            <person name="McCusker W."/>
            <person name="McDonough S."/>
            <person name="Mehta T."/>
            <person name="Meldrim J."/>
            <person name="Meneus L."/>
            <person name="Mihai O."/>
            <person name="Mihalev A."/>
            <person name="Mihova T."/>
            <person name="Mittelman R."/>
            <person name="Mlenga V."/>
            <person name="Montmayeur A."/>
            <person name="Mulrain L."/>
            <person name="Navidi A."/>
            <person name="Naylor J."/>
            <person name="Negash T."/>
            <person name="Nguyen T."/>
            <person name="Nguyen N."/>
            <person name="Nicol R."/>
            <person name="Norbu C."/>
            <person name="Norbu N."/>
            <person name="Novod N."/>
            <person name="O'Neill B."/>
            <person name="Osman S."/>
            <person name="Markiewicz E."/>
            <person name="Oyono O.L."/>
            <person name="Patti C."/>
            <person name="Phunkhang P."/>
            <person name="Pierre F."/>
            <person name="Priest M."/>
            <person name="Raghuraman S."/>
            <person name="Rege F."/>
            <person name="Reyes R."/>
            <person name="Rise C."/>
            <person name="Rogov P."/>
            <person name="Ross K."/>
            <person name="Ryan E."/>
            <person name="Settipalli S."/>
            <person name="Shea T."/>
            <person name="Sherpa N."/>
            <person name="Shi L."/>
            <person name="Shih D."/>
            <person name="Sparrow T."/>
            <person name="Spaulding J."/>
            <person name="Stalker J."/>
            <person name="Stange-Thomann N."/>
            <person name="Stavropoulos S."/>
            <person name="Stone C."/>
            <person name="Strader C."/>
            <person name="Tesfaye S."/>
            <person name="Thomson T."/>
            <person name="Thoulutsang Y."/>
            <person name="Thoulutsang D."/>
            <person name="Topham K."/>
            <person name="Topping I."/>
            <person name="Tsamla T."/>
            <person name="Vassiliev H."/>
            <person name="Vo A."/>
            <person name="Wangchuk T."/>
            <person name="Wangdi T."/>
            <person name="Weiand M."/>
            <person name="Wilkinson J."/>
            <person name="Wilson A."/>
            <person name="Yadav S."/>
            <person name="Young G."/>
            <person name="Yu Q."/>
            <person name="Zembek L."/>
            <person name="Zhong D."/>
            <person name="Zimmer A."/>
            <person name="Zwirko Z."/>
            <person name="Jaffe D.B."/>
            <person name="Alvarez P."/>
            <person name="Brockman W."/>
            <person name="Butler J."/>
            <person name="Chin C."/>
            <person name="Gnerre S."/>
            <person name="Grabherr M."/>
            <person name="Kleber M."/>
            <person name="Mauceli E."/>
            <person name="MacCallum I."/>
        </authorList>
    </citation>
    <scope>NUCLEOTIDE SEQUENCE [LARGE SCALE GENOMIC DNA]</scope>
    <source>
        <strain evidence="3">Tucson 14024-0371.13</strain>
    </source>
</reference>
<dbReference type="OrthoDB" id="7852744at2759"/>